<feature type="region of interest" description="Disordered" evidence="1">
    <location>
        <begin position="42"/>
        <end position="79"/>
    </location>
</feature>
<dbReference type="Proteomes" id="UP000801492">
    <property type="component" value="Unassembled WGS sequence"/>
</dbReference>
<name>A0A8K0CEM3_IGNLU</name>
<evidence type="ECO:0000259" key="2">
    <source>
        <dbReference type="Pfam" id="PF25597"/>
    </source>
</evidence>
<dbReference type="Pfam" id="PF25597">
    <property type="entry name" value="SH3_retrovirus"/>
    <property type="match status" value="1"/>
</dbReference>
<proteinExistence type="predicted"/>
<dbReference type="EMBL" id="VTPC01090590">
    <property type="protein sequence ID" value="KAF2882742.1"/>
    <property type="molecule type" value="Genomic_DNA"/>
</dbReference>
<dbReference type="InterPro" id="IPR057670">
    <property type="entry name" value="SH3_retrovirus"/>
</dbReference>
<evidence type="ECO:0000256" key="1">
    <source>
        <dbReference type="SAM" id="MobiDB-lite"/>
    </source>
</evidence>
<dbReference type="AlphaFoldDB" id="A0A8K0CEM3"/>
<organism evidence="3 4">
    <name type="scientific">Ignelater luminosus</name>
    <name type="common">Cucubano</name>
    <name type="synonym">Pyrophorus luminosus</name>
    <dbReference type="NCBI Taxonomy" id="2038154"/>
    <lineage>
        <taxon>Eukaryota</taxon>
        <taxon>Metazoa</taxon>
        <taxon>Ecdysozoa</taxon>
        <taxon>Arthropoda</taxon>
        <taxon>Hexapoda</taxon>
        <taxon>Insecta</taxon>
        <taxon>Pterygota</taxon>
        <taxon>Neoptera</taxon>
        <taxon>Endopterygota</taxon>
        <taxon>Coleoptera</taxon>
        <taxon>Polyphaga</taxon>
        <taxon>Elateriformia</taxon>
        <taxon>Elateroidea</taxon>
        <taxon>Elateridae</taxon>
        <taxon>Agrypninae</taxon>
        <taxon>Pyrophorini</taxon>
        <taxon>Ignelater</taxon>
    </lineage>
</organism>
<feature type="compositionally biased region" description="Basic and acidic residues" evidence="1">
    <location>
        <begin position="65"/>
        <end position="78"/>
    </location>
</feature>
<accession>A0A8K0CEM3</accession>
<keyword evidence="4" id="KW-1185">Reference proteome</keyword>
<dbReference type="OrthoDB" id="6782751at2759"/>
<sequence length="224" mass="26014">MPANKPKILETMEYRIRWRTLSQNKIERQLQAATSIEFVGHRQRGQPSLSEMQPGTSDAALPRLRKSEASKRSDRDGKVGAIAQRQVEAARTVLHSKNQEKLLWVETINSVVSVLNRVGDCPIKDQTSFELWYDKEPNVATFKELDFKVNVHISKEKRRTLDAIFVRYNPTVKGYKVYFPKKDKVEIHRDIVFITEELKGTEDSEHKQNEKIITLGMYDNKQEQ</sequence>
<feature type="compositionally biased region" description="Polar residues" evidence="1">
    <location>
        <begin position="45"/>
        <end position="56"/>
    </location>
</feature>
<evidence type="ECO:0000313" key="3">
    <source>
        <dbReference type="EMBL" id="KAF2882742.1"/>
    </source>
</evidence>
<feature type="domain" description="Retroviral polymerase SH3-like" evidence="2">
    <location>
        <begin position="151"/>
        <end position="200"/>
    </location>
</feature>
<protein>
    <recommendedName>
        <fullName evidence="2">Retroviral polymerase SH3-like domain-containing protein</fullName>
    </recommendedName>
</protein>
<evidence type="ECO:0000313" key="4">
    <source>
        <dbReference type="Proteomes" id="UP000801492"/>
    </source>
</evidence>
<gene>
    <name evidence="3" type="ORF">ILUMI_23475</name>
</gene>
<comment type="caution">
    <text evidence="3">The sequence shown here is derived from an EMBL/GenBank/DDBJ whole genome shotgun (WGS) entry which is preliminary data.</text>
</comment>
<reference evidence="3" key="1">
    <citation type="submission" date="2019-08" db="EMBL/GenBank/DDBJ databases">
        <title>The genome of the North American firefly Photinus pyralis.</title>
        <authorList>
            <consortium name="Photinus pyralis genome working group"/>
            <person name="Fallon T.R."/>
            <person name="Sander Lower S.E."/>
            <person name="Weng J.-K."/>
        </authorList>
    </citation>
    <scope>NUCLEOTIDE SEQUENCE</scope>
    <source>
        <strain evidence="3">TRF0915ILg1</strain>
        <tissue evidence="3">Whole body</tissue>
    </source>
</reference>